<dbReference type="PRINTS" id="PR00975">
    <property type="entry name" value="RIBOSOMALS19"/>
</dbReference>
<dbReference type="InterPro" id="IPR020934">
    <property type="entry name" value="Ribosomal_uS19_CS"/>
</dbReference>
<dbReference type="SUPFAM" id="SSF54570">
    <property type="entry name" value="Ribosomal protein S19"/>
    <property type="match status" value="1"/>
</dbReference>
<protein>
    <recommendedName>
        <fullName evidence="6">DUF7704 domain-containing protein</fullName>
    </recommendedName>
</protein>
<evidence type="ECO:0000313" key="8">
    <source>
        <dbReference type="Proteomes" id="UP001280581"/>
    </source>
</evidence>
<dbReference type="GO" id="GO:0006412">
    <property type="term" value="P:translation"/>
    <property type="evidence" value="ECO:0007669"/>
    <property type="project" value="InterPro"/>
</dbReference>
<dbReference type="PANTHER" id="PTHR11880:SF2">
    <property type="entry name" value="SMALL RIBOSOMAL SUBUNIT PROTEIN US19"/>
    <property type="match status" value="1"/>
</dbReference>
<reference evidence="7 8" key="1">
    <citation type="submission" date="2021-02" db="EMBL/GenBank/DDBJ databases">
        <title>Genome assembly of Pseudopithomyces chartarum.</title>
        <authorList>
            <person name="Jauregui R."/>
            <person name="Singh J."/>
            <person name="Voisey C."/>
        </authorList>
    </citation>
    <scope>NUCLEOTIDE SEQUENCE [LARGE SCALE GENOMIC DNA]</scope>
    <source>
        <strain evidence="7 8">AGR01</strain>
    </source>
</reference>
<comment type="similarity">
    <text evidence="1 4">Belongs to the universal ribosomal protein uS19 family.</text>
</comment>
<keyword evidence="2 4" id="KW-0689">Ribosomal protein</keyword>
<evidence type="ECO:0000259" key="6">
    <source>
        <dbReference type="Pfam" id="PF24803"/>
    </source>
</evidence>
<dbReference type="EMBL" id="WVTA01000011">
    <property type="protein sequence ID" value="KAK3203336.1"/>
    <property type="molecule type" value="Genomic_DNA"/>
</dbReference>
<dbReference type="GO" id="GO:0003723">
    <property type="term" value="F:RNA binding"/>
    <property type="evidence" value="ECO:0007669"/>
    <property type="project" value="InterPro"/>
</dbReference>
<accession>A0AAN6LU84</accession>
<evidence type="ECO:0000313" key="7">
    <source>
        <dbReference type="EMBL" id="KAK3203336.1"/>
    </source>
</evidence>
<name>A0AAN6LU84_9PLEO</name>
<dbReference type="GO" id="GO:0003735">
    <property type="term" value="F:structural constituent of ribosome"/>
    <property type="evidence" value="ECO:0007669"/>
    <property type="project" value="InterPro"/>
</dbReference>
<evidence type="ECO:0000256" key="1">
    <source>
        <dbReference type="ARBA" id="ARBA00007345"/>
    </source>
</evidence>
<dbReference type="PROSITE" id="PS00323">
    <property type="entry name" value="RIBOSOMAL_S19"/>
    <property type="match status" value="1"/>
</dbReference>
<dbReference type="Pfam" id="PF24803">
    <property type="entry name" value="DUF7704"/>
    <property type="match status" value="1"/>
</dbReference>
<keyword evidence="3 4" id="KW-0687">Ribonucleoprotein</keyword>
<keyword evidence="5" id="KW-0812">Transmembrane</keyword>
<dbReference type="Proteomes" id="UP001280581">
    <property type="component" value="Unassembled WGS sequence"/>
</dbReference>
<dbReference type="InterPro" id="IPR023575">
    <property type="entry name" value="Ribosomal_uS19_SF"/>
</dbReference>
<dbReference type="Gene3D" id="3.30.860.10">
    <property type="entry name" value="30s Ribosomal Protein S19, Chain A"/>
    <property type="match status" value="1"/>
</dbReference>
<keyword evidence="5" id="KW-1133">Transmembrane helix</keyword>
<evidence type="ECO:0000256" key="4">
    <source>
        <dbReference type="RuleBase" id="RU003485"/>
    </source>
</evidence>
<dbReference type="NCBIfam" id="TIGR01025">
    <property type="entry name" value="uS19_arch"/>
    <property type="match status" value="1"/>
</dbReference>
<keyword evidence="8" id="KW-1185">Reference proteome</keyword>
<dbReference type="InterPro" id="IPR056121">
    <property type="entry name" value="DUF7704"/>
</dbReference>
<organism evidence="7 8">
    <name type="scientific">Pseudopithomyces chartarum</name>
    <dbReference type="NCBI Taxonomy" id="1892770"/>
    <lineage>
        <taxon>Eukaryota</taxon>
        <taxon>Fungi</taxon>
        <taxon>Dikarya</taxon>
        <taxon>Ascomycota</taxon>
        <taxon>Pezizomycotina</taxon>
        <taxon>Dothideomycetes</taxon>
        <taxon>Pleosporomycetidae</taxon>
        <taxon>Pleosporales</taxon>
        <taxon>Massarineae</taxon>
        <taxon>Didymosphaeriaceae</taxon>
        <taxon>Pseudopithomyces</taxon>
    </lineage>
</organism>
<sequence>MHTTLRSDDLFLFTRTAQVPKLSYSRHGHDYDSDHDHDNNDATAAAELKKKRTFRTYSYRGVSLEQLLDLSSEELRDVMHARVRRRMNRGLKRKPMGLIKKLRNAKAAAPPNEKPAAVKTHLRDMIVVPEMIGSVVAVYSGKEFNQVEIKPEMVGHYLAEFSISYRPVKHGRPGIGATHSSRFIPLNEGSAIVVTIHPDRASPDGHSPWNPTLLTKGICTSPILLPLSLASIKIPSSQICLSTCASQNNMALGTTLPFWPALLFTYLEPISLVLGWNAAWNSPRDFVAQQLPTAPLIVPDAALLLSYSLGSIFLLLAGFAILCTVVTREKRITKGYLLVAAAGDLGHMLANYKAMGPAVFWNFNGYNEIMWGNVAVTAFLHVNRLATVLGVFDQF</sequence>
<gene>
    <name evidence="7" type="ORF">GRF29_112g947191</name>
</gene>
<dbReference type="AlphaFoldDB" id="A0AAN6LU84"/>
<dbReference type="NCBIfam" id="NF003121">
    <property type="entry name" value="PRK04038.1"/>
    <property type="match status" value="1"/>
</dbReference>
<comment type="caution">
    <text evidence="7">The sequence shown here is derived from an EMBL/GenBank/DDBJ whole genome shotgun (WGS) entry which is preliminary data.</text>
</comment>
<dbReference type="PANTHER" id="PTHR11880">
    <property type="entry name" value="RIBOSOMAL PROTEIN S19P FAMILY MEMBER"/>
    <property type="match status" value="1"/>
</dbReference>
<dbReference type="InterPro" id="IPR002222">
    <property type="entry name" value="Ribosomal_uS19"/>
</dbReference>
<evidence type="ECO:0000256" key="2">
    <source>
        <dbReference type="ARBA" id="ARBA00022980"/>
    </source>
</evidence>
<feature type="transmembrane region" description="Helical" evidence="5">
    <location>
        <begin position="304"/>
        <end position="326"/>
    </location>
</feature>
<dbReference type="GO" id="GO:0022627">
    <property type="term" value="C:cytosolic small ribosomal subunit"/>
    <property type="evidence" value="ECO:0007669"/>
    <property type="project" value="TreeGrafter"/>
</dbReference>
<dbReference type="HAMAP" id="MF_00531">
    <property type="entry name" value="Ribosomal_uS19"/>
    <property type="match status" value="1"/>
</dbReference>
<feature type="domain" description="DUF7704" evidence="6">
    <location>
        <begin position="254"/>
        <end position="393"/>
    </location>
</feature>
<keyword evidence="5" id="KW-0472">Membrane</keyword>
<dbReference type="GO" id="GO:0000028">
    <property type="term" value="P:ribosomal small subunit assembly"/>
    <property type="evidence" value="ECO:0007669"/>
    <property type="project" value="TreeGrafter"/>
</dbReference>
<evidence type="ECO:0000256" key="3">
    <source>
        <dbReference type="ARBA" id="ARBA00023274"/>
    </source>
</evidence>
<proteinExistence type="inferred from homology"/>
<dbReference type="FunFam" id="3.30.860.10:FF:000002">
    <property type="entry name" value="40S ribosomal protein S15"/>
    <property type="match status" value="1"/>
</dbReference>
<evidence type="ECO:0000256" key="5">
    <source>
        <dbReference type="SAM" id="Phobius"/>
    </source>
</evidence>
<dbReference type="InterPro" id="IPR005713">
    <property type="entry name" value="Ribosomal_uS19_euk/arc"/>
</dbReference>
<dbReference type="Pfam" id="PF00203">
    <property type="entry name" value="Ribosomal_S19"/>
    <property type="match status" value="1"/>
</dbReference>